<dbReference type="PANTHER" id="PTHR12151">
    <property type="entry name" value="ELECTRON TRANSPORT PROTIN SCO1/SENC FAMILY MEMBER"/>
    <property type="match status" value="1"/>
</dbReference>
<organism evidence="4 5">
    <name type="scientific">Actinomycetospora straminea</name>
    <dbReference type="NCBI Taxonomy" id="663607"/>
    <lineage>
        <taxon>Bacteria</taxon>
        <taxon>Bacillati</taxon>
        <taxon>Actinomycetota</taxon>
        <taxon>Actinomycetes</taxon>
        <taxon>Pseudonocardiales</taxon>
        <taxon>Pseudonocardiaceae</taxon>
        <taxon>Actinomycetospora</taxon>
    </lineage>
</organism>
<reference evidence="5" key="1">
    <citation type="journal article" date="2019" name="Int. J. Syst. Evol. Microbiol.">
        <title>The Global Catalogue of Microorganisms (GCM) 10K type strain sequencing project: providing services to taxonomists for standard genome sequencing and annotation.</title>
        <authorList>
            <consortium name="The Broad Institute Genomics Platform"/>
            <consortium name="The Broad Institute Genome Sequencing Center for Infectious Disease"/>
            <person name="Wu L."/>
            <person name="Ma J."/>
        </authorList>
    </citation>
    <scope>NUCLEOTIDE SEQUENCE [LARGE SCALE GENOMIC DNA]</scope>
    <source>
        <strain evidence="5">JCM 17983</strain>
    </source>
</reference>
<evidence type="ECO:0000259" key="3">
    <source>
        <dbReference type="PROSITE" id="PS51352"/>
    </source>
</evidence>
<evidence type="ECO:0000313" key="4">
    <source>
        <dbReference type="EMBL" id="GAA4890253.1"/>
    </source>
</evidence>
<accession>A0ABP9F1N8</accession>
<keyword evidence="5" id="KW-1185">Reference proteome</keyword>
<evidence type="ECO:0000256" key="2">
    <source>
        <dbReference type="ARBA" id="ARBA00023008"/>
    </source>
</evidence>
<evidence type="ECO:0000313" key="5">
    <source>
        <dbReference type="Proteomes" id="UP001500457"/>
    </source>
</evidence>
<dbReference type="PROSITE" id="PS51352">
    <property type="entry name" value="THIOREDOXIN_2"/>
    <property type="match status" value="1"/>
</dbReference>
<dbReference type="RefSeq" id="WP_274234268.1">
    <property type="nucleotide sequence ID" value="NZ_BAABHQ010000018.1"/>
</dbReference>
<dbReference type="InterPro" id="IPR003782">
    <property type="entry name" value="SCO1/SenC"/>
</dbReference>
<proteinExistence type="inferred from homology"/>
<dbReference type="PANTHER" id="PTHR12151:SF25">
    <property type="entry name" value="LINALOOL DEHYDRATASE_ISOMERASE DOMAIN-CONTAINING PROTEIN"/>
    <property type="match status" value="1"/>
</dbReference>
<comment type="similarity">
    <text evidence="1">Belongs to the SCO1/2 family.</text>
</comment>
<dbReference type="Proteomes" id="UP001500457">
    <property type="component" value="Unassembled WGS sequence"/>
</dbReference>
<dbReference type="Pfam" id="PF02630">
    <property type="entry name" value="SCO1-SenC"/>
    <property type="match status" value="1"/>
</dbReference>
<keyword evidence="2" id="KW-0186">Copper</keyword>
<dbReference type="EMBL" id="BAABHQ010000018">
    <property type="protein sequence ID" value="GAA4890253.1"/>
    <property type="molecule type" value="Genomic_DNA"/>
</dbReference>
<name>A0ABP9F1N8_9PSEU</name>
<dbReference type="CDD" id="cd02968">
    <property type="entry name" value="SCO"/>
    <property type="match status" value="1"/>
</dbReference>
<protein>
    <submittedName>
        <fullName evidence="4">SCO family protein</fullName>
    </submittedName>
</protein>
<dbReference type="Gene3D" id="3.40.30.10">
    <property type="entry name" value="Glutaredoxin"/>
    <property type="match status" value="1"/>
</dbReference>
<evidence type="ECO:0000256" key="1">
    <source>
        <dbReference type="ARBA" id="ARBA00010996"/>
    </source>
</evidence>
<gene>
    <name evidence="4" type="ORF">GCM10023203_49620</name>
</gene>
<sequence length="177" mass="19050">MSAPTGRPTRVAFALVDHDGHPVTLEDHRGSWLLVQFGFTSCRVVCPRALTKLSAALDELGPLAAQVRPLYVSVDPERDTPSVMRAFLTASYPRFTGLTGTPEQVEAAKDAFRVFARRRPDPEDPDGYAVPHTAITYLVGPDGELARHWPDTATASTIAADLADVLRPSGGHGTPHA</sequence>
<comment type="caution">
    <text evidence="4">The sequence shown here is derived from an EMBL/GenBank/DDBJ whole genome shotgun (WGS) entry which is preliminary data.</text>
</comment>
<dbReference type="InterPro" id="IPR013766">
    <property type="entry name" value="Thioredoxin_domain"/>
</dbReference>
<feature type="domain" description="Thioredoxin" evidence="3">
    <location>
        <begin position="4"/>
        <end position="167"/>
    </location>
</feature>
<dbReference type="InterPro" id="IPR036249">
    <property type="entry name" value="Thioredoxin-like_sf"/>
</dbReference>
<dbReference type="SUPFAM" id="SSF52833">
    <property type="entry name" value="Thioredoxin-like"/>
    <property type="match status" value="1"/>
</dbReference>